<comment type="caution">
    <text evidence="1">The sequence shown here is derived from an EMBL/GenBank/DDBJ whole genome shotgun (WGS) entry which is preliminary data.</text>
</comment>
<dbReference type="RefSeq" id="WP_183884890.1">
    <property type="nucleotide sequence ID" value="NZ_JACHCE010000011.1"/>
</dbReference>
<dbReference type="AlphaFoldDB" id="A0A7W8ZSF5"/>
<gene>
    <name evidence="1" type="ORF">HDE68_004955</name>
</gene>
<evidence type="ECO:0000313" key="1">
    <source>
        <dbReference type="EMBL" id="MBB5639017.1"/>
    </source>
</evidence>
<reference evidence="1 2" key="1">
    <citation type="submission" date="2020-08" db="EMBL/GenBank/DDBJ databases">
        <title>Genomic Encyclopedia of Type Strains, Phase IV (KMG-V): Genome sequencing to study the core and pangenomes of soil and plant-associated prokaryotes.</title>
        <authorList>
            <person name="Whitman W."/>
        </authorList>
    </citation>
    <scope>NUCLEOTIDE SEQUENCE [LARGE SCALE GENOMIC DNA]</scope>
    <source>
        <strain evidence="1 2">S3M1</strain>
    </source>
</reference>
<name>A0A7W8ZSF5_9SPHI</name>
<dbReference type="EMBL" id="JACHCE010000011">
    <property type="protein sequence ID" value="MBB5639017.1"/>
    <property type="molecule type" value="Genomic_DNA"/>
</dbReference>
<protein>
    <submittedName>
        <fullName evidence="1">Uncharacterized protein</fullName>
    </submittedName>
</protein>
<dbReference type="Proteomes" id="UP000537204">
    <property type="component" value="Unassembled WGS sequence"/>
</dbReference>
<sequence>MKKYSTLSGLALTLIMLFITCGIKAQIKKQSSNPINKWACRSCDTLILKPGKPIFIFYNIPAILSDDEFRHVQQLKESDLDGSIDYKFELSALSYAQREWDELHLHFPKEKFNYKYLFRHTYIKVINHAAEVINMLTLPDDYKGFIYWGGKAGDKVVKSDKMYQLTELVAQQRKVKSRSGYMIKNEQDSIAIARYKSTFKPSPEAAKLAMYLAVDLNFKEHDLPLQLFDLKGVKEMKLMSDSHNYRNLILDFNDKGQVVKMLNALGTVFIEYKDDAPYLFKDNAAQFQEFSYSGDTVFVVNKWNHKMDRYTMAGDFYFKTKSYLLYEPVPFRKELILSENELSKQKNGSAELVLQANNPNGDILDMLNSPSVNEESEQLLTAVSSTKWGLPITLKYKTYYDSKLTELIEEQFADPKGNLILDKIIDGIRRRYIFKMKDGRPVSLSVKTQILSDDGKTVLSDSKKIKTQVVNFSYQYF</sequence>
<accession>A0A7W8ZSF5</accession>
<organism evidence="1 2">
    <name type="scientific">Pedobacter cryoconitis</name>
    <dbReference type="NCBI Taxonomy" id="188932"/>
    <lineage>
        <taxon>Bacteria</taxon>
        <taxon>Pseudomonadati</taxon>
        <taxon>Bacteroidota</taxon>
        <taxon>Sphingobacteriia</taxon>
        <taxon>Sphingobacteriales</taxon>
        <taxon>Sphingobacteriaceae</taxon>
        <taxon>Pedobacter</taxon>
    </lineage>
</organism>
<proteinExistence type="predicted"/>
<evidence type="ECO:0000313" key="2">
    <source>
        <dbReference type="Proteomes" id="UP000537204"/>
    </source>
</evidence>